<dbReference type="RefSeq" id="WP_060871794.1">
    <property type="nucleotide sequence ID" value="NZ_CP009823.1"/>
</dbReference>
<dbReference type="Proteomes" id="UP000196980">
    <property type="component" value="Chromosome"/>
</dbReference>
<name>A0ABC8AC10_XYLFS</name>
<evidence type="ECO:0000313" key="1">
    <source>
        <dbReference type="EMBL" id="ALR05921.1"/>
    </source>
</evidence>
<dbReference type="EMBL" id="CP009885">
    <property type="protein sequence ID" value="ALR05921.1"/>
    <property type="molecule type" value="Genomic_DNA"/>
</dbReference>
<dbReference type="KEGG" id="xfh:XFHB_02580"/>
<dbReference type="AlphaFoldDB" id="A0ABC8AC10"/>
<evidence type="ECO:0008006" key="3">
    <source>
        <dbReference type="Google" id="ProtNLM"/>
    </source>
</evidence>
<proteinExistence type="predicted"/>
<evidence type="ECO:0000313" key="2">
    <source>
        <dbReference type="Proteomes" id="UP000196980"/>
    </source>
</evidence>
<gene>
    <name evidence="1" type="ORF">XFHB_02580</name>
</gene>
<sequence>METKTYTKRENARRAGVAAGVPAELVEITVHKNGDEVRFGWKAKQPPANAAQGAANTPTATATECEPVAPAVAVQGVTTSKAKKAAAPKVERIEQNGVKRPKEGGLCAAVWAWLDANPGATIKDAKVAAPGNGWNENNVACEFYAWRKFNGISRQTSSDAR</sequence>
<reference evidence="2" key="1">
    <citation type="submission" date="2014-11" db="EMBL/GenBank/DDBJ databases">
        <title>Xylella fastidiosa Hib4 Genome Sequencing.</title>
        <authorList>
            <person name="Pierry P.M."/>
            <person name="da Silva A.M."/>
        </authorList>
    </citation>
    <scope>NUCLEOTIDE SEQUENCE [LARGE SCALE GENOMIC DNA]</scope>
    <source>
        <strain evidence="2">Hib4</strain>
    </source>
</reference>
<protein>
    <recommendedName>
        <fullName evidence="3">Lsr2-like DNA bridging protein</fullName>
    </recommendedName>
</protein>
<accession>A0ABC8AC10</accession>
<organism evidence="1 2">
    <name type="scientific">Xylella fastidiosa</name>
    <dbReference type="NCBI Taxonomy" id="2371"/>
    <lineage>
        <taxon>Bacteria</taxon>
        <taxon>Pseudomonadati</taxon>
        <taxon>Pseudomonadota</taxon>
        <taxon>Gammaproteobacteria</taxon>
        <taxon>Lysobacterales</taxon>
        <taxon>Lysobacteraceae</taxon>
        <taxon>Xylella</taxon>
    </lineage>
</organism>